<keyword evidence="2" id="KW-1133">Transmembrane helix</keyword>
<evidence type="ECO:0000256" key="2">
    <source>
        <dbReference type="SAM" id="Phobius"/>
    </source>
</evidence>
<feature type="region of interest" description="Disordered" evidence="1">
    <location>
        <begin position="349"/>
        <end position="375"/>
    </location>
</feature>
<feature type="signal peptide" evidence="3">
    <location>
        <begin position="1"/>
        <end position="19"/>
    </location>
</feature>
<feature type="chain" id="PRO_5042857773" description="Fibronectin type-III domain-containing protein" evidence="3">
    <location>
        <begin position="20"/>
        <end position="505"/>
    </location>
</feature>
<sequence>MFLFISVCIITICGSATDGHSISKRDVPPLALHCTPQWNGTDQSFTVHIDFNVSNDIIGSLHHFWITFEVSLKSNGNTQSHIDVAQVNANSGTGHQNVTQFQYTDYNRRPISNHLKADYLVTMSWTQFPAGVSSNKRDTVFLYPPPPPTPVDSLLTNSVYTTYPIPSSFIVTITSLTVSWTIDDGDDNNQLIKYYLNFIGDFISQHAPSVVSNVTAGDNDTFTGQSIAPITIYVHGHSPFILIQMYSQYSVTGNSGQMITVTSDITSIANISLTTTTTATTTTTTTAATSTPTNNTPMSTTIEPTATTTAVAVSDTSVACVPLSVTSVPLLSVTMETLSVMSSHQVTESVTGSTTPNATTIEVTPTATSTSTQSTTTNTTITITTDSASGSNAAPIMAGAIGGIILLIIILIAITIAIKKQKSNNEVSKKADAVVTYDEIIVTPTTTTEVPIYDTPMELQANTAYDVINEDIINYRLFSSHFSYTNGYCYWYVPVSYIDWMHEFW</sequence>
<evidence type="ECO:0008006" key="6">
    <source>
        <dbReference type="Google" id="ProtNLM"/>
    </source>
</evidence>
<reference evidence="5" key="1">
    <citation type="journal article" date="2010" name="Nature">
        <title>The Amphimedon queenslandica genome and the evolution of animal complexity.</title>
        <authorList>
            <person name="Srivastava M."/>
            <person name="Simakov O."/>
            <person name="Chapman J."/>
            <person name="Fahey B."/>
            <person name="Gauthier M.E."/>
            <person name="Mitros T."/>
            <person name="Richards G.S."/>
            <person name="Conaco C."/>
            <person name="Dacre M."/>
            <person name="Hellsten U."/>
            <person name="Larroux C."/>
            <person name="Putnam N.H."/>
            <person name="Stanke M."/>
            <person name="Adamska M."/>
            <person name="Darling A."/>
            <person name="Degnan S.M."/>
            <person name="Oakley T.H."/>
            <person name="Plachetzki D.C."/>
            <person name="Zhai Y."/>
            <person name="Adamski M."/>
            <person name="Calcino A."/>
            <person name="Cummins S.F."/>
            <person name="Goodstein D.M."/>
            <person name="Harris C."/>
            <person name="Jackson D.J."/>
            <person name="Leys S.P."/>
            <person name="Shu S."/>
            <person name="Woodcroft B.J."/>
            <person name="Vervoort M."/>
            <person name="Kosik K.S."/>
            <person name="Manning G."/>
            <person name="Degnan B.M."/>
            <person name="Rokhsar D.S."/>
        </authorList>
    </citation>
    <scope>NUCLEOTIDE SEQUENCE [LARGE SCALE GENOMIC DNA]</scope>
</reference>
<name>A0AAN0JSN3_AMPQE</name>
<dbReference type="EnsemblMetazoa" id="XM_020004274.1">
    <property type="protein sequence ID" value="XP_019859833.1"/>
    <property type="gene ID" value="LOC109588089"/>
</dbReference>
<evidence type="ECO:0000256" key="1">
    <source>
        <dbReference type="SAM" id="MobiDB-lite"/>
    </source>
</evidence>
<reference evidence="4" key="2">
    <citation type="submission" date="2024-06" db="UniProtKB">
        <authorList>
            <consortium name="EnsemblMetazoa"/>
        </authorList>
    </citation>
    <scope>IDENTIFICATION</scope>
</reference>
<keyword evidence="2" id="KW-0472">Membrane</keyword>
<evidence type="ECO:0000256" key="3">
    <source>
        <dbReference type="SAM" id="SignalP"/>
    </source>
</evidence>
<dbReference type="GeneID" id="109588089"/>
<organism evidence="4 5">
    <name type="scientific">Amphimedon queenslandica</name>
    <name type="common">Sponge</name>
    <dbReference type="NCBI Taxonomy" id="400682"/>
    <lineage>
        <taxon>Eukaryota</taxon>
        <taxon>Metazoa</taxon>
        <taxon>Porifera</taxon>
        <taxon>Demospongiae</taxon>
        <taxon>Heteroscleromorpha</taxon>
        <taxon>Haplosclerida</taxon>
        <taxon>Niphatidae</taxon>
        <taxon>Amphimedon</taxon>
    </lineage>
</organism>
<evidence type="ECO:0000313" key="4">
    <source>
        <dbReference type="EnsemblMetazoa" id="XP_019859833.1"/>
    </source>
</evidence>
<keyword evidence="5" id="KW-1185">Reference proteome</keyword>
<evidence type="ECO:0000313" key="5">
    <source>
        <dbReference type="Proteomes" id="UP000007879"/>
    </source>
</evidence>
<dbReference type="Proteomes" id="UP000007879">
    <property type="component" value="Unassembled WGS sequence"/>
</dbReference>
<feature type="compositionally biased region" description="Low complexity" evidence="1">
    <location>
        <begin position="358"/>
        <end position="375"/>
    </location>
</feature>
<accession>A0AAN0JSN3</accession>
<dbReference type="KEGG" id="aqu:109588089"/>
<dbReference type="AlphaFoldDB" id="A0AAN0JSN3"/>
<proteinExistence type="predicted"/>
<keyword evidence="2" id="KW-0812">Transmembrane</keyword>
<feature type="transmembrane region" description="Helical" evidence="2">
    <location>
        <begin position="396"/>
        <end position="418"/>
    </location>
</feature>
<keyword evidence="3" id="KW-0732">Signal</keyword>
<dbReference type="RefSeq" id="XP_019859833.1">
    <property type="nucleotide sequence ID" value="XM_020004274.1"/>
</dbReference>
<protein>
    <recommendedName>
        <fullName evidence="6">Fibronectin type-III domain-containing protein</fullName>
    </recommendedName>
</protein>